<keyword evidence="9" id="KW-1015">Disulfide bond</keyword>
<dbReference type="InterPro" id="IPR049883">
    <property type="entry name" value="NOTCH1_EGF-like"/>
</dbReference>
<dbReference type="InterPro" id="IPR003599">
    <property type="entry name" value="Ig_sub"/>
</dbReference>
<dbReference type="InterPro" id="IPR036179">
    <property type="entry name" value="Ig-like_dom_sf"/>
</dbReference>
<dbReference type="AlphaFoldDB" id="A0AA35SI03"/>
<dbReference type="InterPro" id="IPR013783">
    <property type="entry name" value="Ig-like_fold"/>
</dbReference>
<dbReference type="Pfam" id="PF12662">
    <property type="entry name" value="cEGF"/>
    <property type="match status" value="1"/>
</dbReference>
<dbReference type="EMBL" id="CASHTH010002482">
    <property type="protein sequence ID" value="CAI8030465.1"/>
    <property type="molecule type" value="Genomic_DNA"/>
</dbReference>
<dbReference type="InterPro" id="IPR000742">
    <property type="entry name" value="EGF"/>
</dbReference>
<evidence type="ECO:0000256" key="2">
    <source>
        <dbReference type="ARBA" id="ARBA00006127"/>
    </source>
</evidence>
<protein>
    <submittedName>
        <fullName evidence="15">Matrilin-2</fullName>
    </submittedName>
</protein>
<comment type="subcellular location">
    <subcellularLocation>
        <location evidence="1">Secreted</location>
        <location evidence="1">Extracellular space</location>
        <location evidence="1">Extracellular matrix</location>
    </subcellularLocation>
</comment>
<dbReference type="Pfam" id="PF07645">
    <property type="entry name" value="EGF_CA"/>
    <property type="match status" value="2"/>
</dbReference>
<keyword evidence="4" id="KW-0272">Extracellular matrix</keyword>
<dbReference type="InterPro" id="IPR009030">
    <property type="entry name" value="Growth_fac_rcpt_cys_sf"/>
</dbReference>
<evidence type="ECO:0000256" key="7">
    <source>
        <dbReference type="ARBA" id="ARBA00022737"/>
    </source>
</evidence>
<feature type="domain" description="EGF-like" evidence="13">
    <location>
        <begin position="522"/>
        <end position="558"/>
    </location>
</feature>
<feature type="domain" description="EGF-like" evidence="13">
    <location>
        <begin position="393"/>
        <end position="433"/>
    </location>
</feature>
<name>A0AA35SI03_GEOBA</name>
<feature type="domain" description="EGF-like" evidence="13">
    <location>
        <begin position="563"/>
        <end position="603"/>
    </location>
</feature>
<evidence type="ECO:0000259" key="13">
    <source>
        <dbReference type="PROSITE" id="PS50026"/>
    </source>
</evidence>
<dbReference type="Proteomes" id="UP001174909">
    <property type="component" value="Unassembled WGS sequence"/>
</dbReference>
<dbReference type="FunFam" id="2.10.25.10:FF:000240">
    <property type="entry name" value="Vitamin K-dependent protein S"/>
    <property type="match status" value="1"/>
</dbReference>
<dbReference type="SMART" id="SM00181">
    <property type="entry name" value="EGF"/>
    <property type="match status" value="5"/>
</dbReference>
<keyword evidence="5 11" id="KW-0245">EGF-like domain</keyword>
<dbReference type="PROSITE" id="PS50026">
    <property type="entry name" value="EGF_3"/>
    <property type="match status" value="4"/>
</dbReference>
<evidence type="ECO:0000256" key="10">
    <source>
        <dbReference type="ARBA" id="ARBA00023180"/>
    </source>
</evidence>
<dbReference type="Pfam" id="PF14670">
    <property type="entry name" value="FXa_inhibition"/>
    <property type="match status" value="2"/>
</dbReference>
<feature type="chain" id="PRO_5041464265" evidence="12">
    <location>
        <begin position="24"/>
        <end position="620"/>
    </location>
</feature>
<dbReference type="Pfam" id="PF00047">
    <property type="entry name" value="ig"/>
    <property type="match status" value="1"/>
</dbReference>
<dbReference type="SUPFAM" id="SSF57184">
    <property type="entry name" value="Growth factor receptor domain"/>
    <property type="match status" value="1"/>
</dbReference>
<evidence type="ECO:0000259" key="14">
    <source>
        <dbReference type="PROSITE" id="PS50835"/>
    </source>
</evidence>
<dbReference type="SUPFAM" id="SSF48726">
    <property type="entry name" value="Immunoglobulin"/>
    <property type="match status" value="1"/>
</dbReference>
<keyword evidence="8" id="KW-0106">Calcium</keyword>
<comment type="similarity">
    <text evidence="2">Belongs to the fibulin family.</text>
</comment>
<dbReference type="Gene3D" id="2.60.40.10">
    <property type="entry name" value="Immunoglobulins"/>
    <property type="match status" value="1"/>
</dbReference>
<evidence type="ECO:0000256" key="12">
    <source>
        <dbReference type="SAM" id="SignalP"/>
    </source>
</evidence>
<dbReference type="InterPro" id="IPR013151">
    <property type="entry name" value="Immunoglobulin_dom"/>
</dbReference>
<keyword evidence="6 12" id="KW-0732">Signal</keyword>
<evidence type="ECO:0000256" key="9">
    <source>
        <dbReference type="ARBA" id="ARBA00023157"/>
    </source>
</evidence>
<evidence type="ECO:0000313" key="16">
    <source>
        <dbReference type="Proteomes" id="UP001174909"/>
    </source>
</evidence>
<organism evidence="15 16">
    <name type="scientific">Geodia barretti</name>
    <name type="common">Barrett's horny sponge</name>
    <dbReference type="NCBI Taxonomy" id="519541"/>
    <lineage>
        <taxon>Eukaryota</taxon>
        <taxon>Metazoa</taxon>
        <taxon>Porifera</taxon>
        <taxon>Demospongiae</taxon>
        <taxon>Heteroscleromorpha</taxon>
        <taxon>Tetractinellida</taxon>
        <taxon>Astrophorina</taxon>
        <taxon>Geodiidae</taxon>
        <taxon>Geodia</taxon>
    </lineage>
</organism>
<dbReference type="PROSITE" id="PS01187">
    <property type="entry name" value="EGF_CA"/>
    <property type="match status" value="2"/>
</dbReference>
<dbReference type="Gene3D" id="2.10.25.10">
    <property type="entry name" value="Laminin"/>
    <property type="match status" value="5"/>
</dbReference>
<evidence type="ECO:0000313" key="15">
    <source>
        <dbReference type="EMBL" id="CAI8030465.1"/>
    </source>
</evidence>
<feature type="domain" description="Ig-like" evidence="14">
    <location>
        <begin position="109"/>
        <end position="211"/>
    </location>
</feature>
<reference evidence="15" key="1">
    <citation type="submission" date="2023-03" db="EMBL/GenBank/DDBJ databases">
        <authorList>
            <person name="Steffen K."/>
            <person name="Cardenas P."/>
        </authorList>
    </citation>
    <scope>NUCLEOTIDE SEQUENCE</scope>
</reference>
<keyword evidence="10" id="KW-0325">Glycoprotein</keyword>
<evidence type="ECO:0000256" key="6">
    <source>
        <dbReference type="ARBA" id="ARBA00022729"/>
    </source>
</evidence>
<evidence type="ECO:0000256" key="8">
    <source>
        <dbReference type="ARBA" id="ARBA00022837"/>
    </source>
</evidence>
<dbReference type="InterPro" id="IPR052235">
    <property type="entry name" value="Nephronectin_domain"/>
</dbReference>
<dbReference type="InterPro" id="IPR018097">
    <property type="entry name" value="EGF_Ca-bd_CS"/>
</dbReference>
<dbReference type="InterPro" id="IPR001881">
    <property type="entry name" value="EGF-like_Ca-bd_dom"/>
</dbReference>
<sequence>MERLCSVCSVLAFAGVLILRVAAEPGVNITGNEGPIIKDLPHQFTCTAVAINAARIEWRYSFFGFYLLLDSASNVNELSLEHNPTSAGSFTFCCVVISNTGERYEVQVPFVVEELRVEVNLTSSPSVPGVAGGVMVLTCISTSNVLPQLGWEGPNGPVSSGNGITVHEEQENERTMTSYLIFSPLQTSQAGSYTCISNVENGFRVKKSTLPVHIQIPEPVLHVVHENIPITSQGNFRLSYVIEVDTSVVDTPVIVEATWSGNPSLSDSPRVSVTPPTTVPYTTSITFTSLVSSDFGEYQIAVVVCPESGNDVYRSPELLYIFNFSAKLLQMVTDAQAMTNNETGSVAQKAMVDVNTCVRTQKTEQSATAYQGITRKTRHAQVDQEVRAECVGNIDECGTENGGCLHACINTAGSYHCQCQVGFVLADDEQTCSDVNECAEGMHNCEQICVNTPGSFFCTCSEGYTLADNEECCTGELPNADVNECTTGIHNCAQICLNEDGYFSCSCESGFTLASDGKTCNDVIECSINNGGCQHTCINTPGSYSCACRTGYTLSENQMVCEDIDECAMGADDCDQECTNNESSFTCSCASGYTLAEDGKTCICKLVHKSLYAYHVLGLV</sequence>
<dbReference type="GO" id="GO:0005509">
    <property type="term" value="F:calcium ion binding"/>
    <property type="evidence" value="ECO:0007669"/>
    <property type="project" value="InterPro"/>
</dbReference>
<dbReference type="SUPFAM" id="SSF57196">
    <property type="entry name" value="EGF/Laminin"/>
    <property type="match status" value="2"/>
</dbReference>
<dbReference type="PANTHER" id="PTHR24050">
    <property type="entry name" value="PA14 DOMAIN-CONTAINING PROTEIN"/>
    <property type="match status" value="1"/>
</dbReference>
<dbReference type="PROSITE" id="PS01186">
    <property type="entry name" value="EGF_2"/>
    <property type="match status" value="3"/>
</dbReference>
<evidence type="ECO:0000256" key="3">
    <source>
        <dbReference type="ARBA" id="ARBA00022525"/>
    </source>
</evidence>
<keyword evidence="16" id="KW-1185">Reference proteome</keyword>
<accession>A0AA35SI03</accession>
<dbReference type="InterPro" id="IPR007110">
    <property type="entry name" value="Ig-like_dom"/>
</dbReference>
<dbReference type="FunFam" id="2.10.25.10:FF:000010">
    <property type="entry name" value="Pro-epidermal growth factor"/>
    <property type="match status" value="1"/>
</dbReference>
<comment type="caution">
    <text evidence="15">The sequence shown here is derived from an EMBL/GenBank/DDBJ whole genome shotgun (WGS) entry which is preliminary data.</text>
</comment>
<dbReference type="PROSITE" id="PS00010">
    <property type="entry name" value="ASX_HYDROXYL"/>
    <property type="match status" value="4"/>
</dbReference>
<evidence type="ECO:0000256" key="5">
    <source>
        <dbReference type="ARBA" id="ARBA00022536"/>
    </source>
</evidence>
<dbReference type="PROSITE" id="PS50835">
    <property type="entry name" value="IG_LIKE"/>
    <property type="match status" value="1"/>
</dbReference>
<evidence type="ECO:0000256" key="11">
    <source>
        <dbReference type="PROSITE-ProRule" id="PRU00076"/>
    </source>
</evidence>
<keyword evidence="7" id="KW-0677">Repeat</keyword>
<dbReference type="InterPro" id="IPR000152">
    <property type="entry name" value="EGF-type_Asp/Asn_hydroxyl_site"/>
</dbReference>
<gene>
    <name evidence="15" type="ORF">GBAR_LOCUS17278</name>
</gene>
<keyword evidence="3" id="KW-0964">Secreted</keyword>
<feature type="domain" description="EGF-like" evidence="13">
    <location>
        <begin position="434"/>
        <end position="470"/>
    </location>
</feature>
<dbReference type="InterPro" id="IPR026823">
    <property type="entry name" value="cEGF"/>
</dbReference>
<evidence type="ECO:0000256" key="1">
    <source>
        <dbReference type="ARBA" id="ARBA00004498"/>
    </source>
</evidence>
<proteinExistence type="inferred from homology"/>
<dbReference type="PANTHER" id="PTHR24050:SF27">
    <property type="entry name" value="FIBRILLIN-1"/>
    <property type="match status" value="1"/>
</dbReference>
<dbReference type="SMART" id="SM00179">
    <property type="entry name" value="EGF_CA"/>
    <property type="match status" value="5"/>
</dbReference>
<dbReference type="SMART" id="SM00409">
    <property type="entry name" value="IG"/>
    <property type="match status" value="1"/>
</dbReference>
<evidence type="ECO:0000256" key="4">
    <source>
        <dbReference type="ARBA" id="ARBA00022530"/>
    </source>
</evidence>
<dbReference type="FunFam" id="2.10.25.10:FF:000008">
    <property type="entry name" value="Signal peptide, CUB domain, EGF-like 2"/>
    <property type="match status" value="1"/>
</dbReference>
<comment type="caution">
    <text evidence="11">Lacks conserved residue(s) required for the propagation of feature annotation.</text>
</comment>
<feature type="signal peptide" evidence="12">
    <location>
        <begin position="1"/>
        <end position="23"/>
    </location>
</feature>